<evidence type="ECO:0000256" key="1">
    <source>
        <dbReference type="SAM" id="MobiDB-lite"/>
    </source>
</evidence>
<keyword evidence="5" id="KW-1185">Reference proteome</keyword>
<dbReference type="EMBL" id="OZ075130">
    <property type="protein sequence ID" value="CAL4976212.1"/>
    <property type="molecule type" value="Genomic_DNA"/>
</dbReference>
<organism evidence="4 5">
    <name type="scientific">Urochloa decumbens</name>
    <dbReference type="NCBI Taxonomy" id="240449"/>
    <lineage>
        <taxon>Eukaryota</taxon>
        <taxon>Viridiplantae</taxon>
        <taxon>Streptophyta</taxon>
        <taxon>Embryophyta</taxon>
        <taxon>Tracheophyta</taxon>
        <taxon>Spermatophyta</taxon>
        <taxon>Magnoliopsida</taxon>
        <taxon>Liliopsida</taxon>
        <taxon>Poales</taxon>
        <taxon>Poaceae</taxon>
        <taxon>PACMAD clade</taxon>
        <taxon>Panicoideae</taxon>
        <taxon>Panicodae</taxon>
        <taxon>Paniceae</taxon>
        <taxon>Melinidinae</taxon>
        <taxon>Urochloa</taxon>
    </lineage>
</organism>
<dbReference type="InterPro" id="IPR021950">
    <property type="entry name" value="Spt20"/>
</dbReference>
<sequence>MVVSFRLSRRGRRIHPPPPPPLPPSASAHAADDSRPPAAASLDVPVPPPPPHPPCEAAVSRLDVRIGARSELPDRNEIVPVESDLEPSFALNLFPDGYSVGEPGKGMLSYLIGDDPKKRPYRKASRALISDIEHGCFPQDILHGIPCKFQNGSIVCEVRDYRAVFSNGDDYSGDDFPRVNRVHLRLGTECVVKDLSSIADASWTYHDQLTAECIILNALQPRLNLDPTPCLEMLCNSSAKKIDLGLNKRRQHNKDTSVLIMCTNPPENCKTKEFENASLEGIPSGLLNSLSVNCPSAIYGNNARSAAKSDTNNTIQSSSTLSNSSASCDGMQCASDTDHLFQNNEQRAQVQILQVGRITGQTQRVKVLPRKTKKLSNLLHEKHELKKCSPPNKNGRSTSQNSKGHHKSKCSPNKTELDLGSQKRLKVEAKVGQKIGNEDMEVQKQVPLSMPPRDPCTSLNTANPGIERVPEMVKSLHIWSKERHAALIVDRNNSYTVNVNDSGTPFIASFSGCSRKAACEPLEDMAVTKSQGTASKRKASKISVTSLNQEIKLKGERQHNVDAHMSTPCKNRSFEEPAVAKGRQQIEDTSLIHISANAPESCKPFNVCKAVAVCGENAALEGMPSAIFNSSLLNNTSSIHVNKVKSIVESDPGSTTPSSTLTNSSALCDRKHAPTPDHLLQSNEERAKVTVSQVDYKNRETQRVTAVPQNRKKSLKLLNERRGSKSHNPNRSAKLSPENSKGQKSTGSSNKEGFHLASGPQVEVKVGQIIGNKDMKVQEKVPLSVHSSCHPCTSLDTSSQCVEKMPEKGKSLHIVLNERHEAPVVDLKNTDMADPKGSRRPPAISFSANSRKAACEPDEDEAATEPQHTALNRKVTGISTISMSQEINLNGERQQKFDVDIEPHCENRSLEEPAIAGAVNSEPDIEKILSEVILTTQRHGLNEKASKSDVLESSWLLQPCEFFQPENVKEIPSTRDETVTHNVYSGTTSAWKIRRLTFHPSQYSSSGLADESQYTLCLVETEALDDQITVGAIYGDEQIHIATLPTSCYAEKFVDQFISLMKRDGYKLCNDEVCNESCELRQQSEDVSHLGYPNGENAEYLMLSPSAVNSLPISTDDKVGCTFQNKLTDFRATLLQPLSRQLVLTEQQLTVETPEAFFLNPSHLPGGQQYTGQHPPDQGSSFACNPFATDPHQFPSIQPSQEVSVDPYLQYRDDLLGFNDIYSARRYSQLHQENLMDQYLQYRHDVSGLVDTYGMRMTASRYSQWRQEVPMDGYLRYRHGIPWFSDAYSASMGASRYGQWRQVYTQMGNVVYQWDLPDFGRQIHNSLPLRNGWNIPLSELQPIRCPQMSSRNMDFDGSVTSTPVQVPMPLDYQFPSQRMW</sequence>
<dbReference type="InterPro" id="IPR046467">
    <property type="entry name" value="PHL_dom"/>
</dbReference>
<feature type="compositionally biased region" description="Low complexity" evidence="1">
    <location>
        <begin position="311"/>
        <end position="327"/>
    </location>
</feature>
<gene>
    <name evidence="4" type="ORF">URODEC1_LOCUS53499</name>
</gene>
<feature type="region of interest" description="Disordered" evidence="1">
    <location>
        <begin position="308"/>
        <end position="328"/>
    </location>
</feature>
<reference evidence="4 5" key="2">
    <citation type="submission" date="2024-10" db="EMBL/GenBank/DDBJ databases">
        <authorList>
            <person name="Ryan C."/>
        </authorList>
    </citation>
    <scope>NUCLEOTIDE SEQUENCE [LARGE SCALE GENOMIC DNA]</scope>
</reference>
<feature type="compositionally biased region" description="Polar residues" evidence="1">
    <location>
        <begin position="391"/>
        <end position="402"/>
    </location>
</feature>
<dbReference type="PANTHER" id="PTHR13526">
    <property type="entry name" value="TRANSCRIPTION FACTOR SPT20 HOMOLOG"/>
    <property type="match status" value="1"/>
</dbReference>
<dbReference type="Pfam" id="PF12090">
    <property type="entry name" value="Spt20_SEP"/>
    <property type="match status" value="1"/>
</dbReference>
<feature type="region of interest" description="Disordered" evidence="1">
    <location>
        <begin position="648"/>
        <end position="760"/>
    </location>
</feature>
<accession>A0ABC9ADS3</accession>
<evidence type="ECO:0000313" key="4">
    <source>
        <dbReference type="EMBL" id="CAL4976212.1"/>
    </source>
</evidence>
<evidence type="ECO:0000313" key="5">
    <source>
        <dbReference type="Proteomes" id="UP001497457"/>
    </source>
</evidence>
<feature type="compositionally biased region" description="Low complexity" evidence="1">
    <location>
        <begin position="654"/>
        <end position="665"/>
    </location>
</feature>
<evidence type="ECO:0000259" key="3">
    <source>
        <dbReference type="Pfam" id="PF20474"/>
    </source>
</evidence>
<feature type="region of interest" description="Disordered" evidence="1">
    <location>
        <begin position="378"/>
        <end position="424"/>
    </location>
</feature>
<feature type="region of interest" description="Disordered" evidence="1">
    <location>
        <begin position="1"/>
        <end position="55"/>
    </location>
</feature>
<reference evidence="5" key="1">
    <citation type="submission" date="2024-06" db="EMBL/GenBank/DDBJ databases">
        <authorList>
            <person name="Ryan C."/>
        </authorList>
    </citation>
    <scope>NUCLEOTIDE SEQUENCE [LARGE SCALE GENOMIC DNA]</scope>
</reference>
<feature type="domain" description="PHL" evidence="3">
    <location>
        <begin position="973"/>
        <end position="1073"/>
    </location>
</feature>
<feature type="domain" description="Spt20-like SEP" evidence="2">
    <location>
        <begin position="85"/>
        <end position="231"/>
    </location>
</feature>
<feature type="compositionally biased region" description="Polar residues" evidence="1">
    <location>
        <begin position="726"/>
        <end position="751"/>
    </location>
</feature>
<dbReference type="Pfam" id="PF20474">
    <property type="entry name" value="PHL"/>
    <property type="match status" value="1"/>
</dbReference>
<feature type="region of interest" description="Disordered" evidence="1">
    <location>
        <begin position="829"/>
        <end position="850"/>
    </location>
</feature>
<proteinExistence type="predicted"/>
<dbReference type="Proteomes" id="UP001497457">
    <property type="component" value="Chromosome 20rd"/>
</dbReference>
<name>A0ABC9ADS3_9POAL</name>
<evidence type="ECO:0000259" key="2">
    <source>
        <dbReference type="Pfam" id="PF12090"/>
    </source>
</evidence>
<dbReference type="InterPro" id="IPR046468">
    <property type="entry name" value="Spt20-like_SEP"/>
</dbReference>
<feature type="compositionally biased region" description="Pro residues" evidence="1">
    <location>
        <begin position="45"/>
        <end position="54"/>
    </location>
</feature>
<protein>
    <submittedName>
        <fullName evidence="4">Uncharacterized protein</fullName>
    </submittedName>
</protein>
<dbReference type="PANTHER" id="PTHR13526:SF20">
    <property type="entry name" value="OS01G0117800 PROTEIN"/>
    <property type="match status" value="1"/>
</dbReference>